<accession>A0AC35EWR1</accession>
<reference evidence="2" key="1">
    <citation type="submission" date="2022-11" db="UniProtKB">
        <authorList>
            <consortium name="WormBaseParasite"/>
        </authorList>
    </citation>
    <scope>IDENTIFICATION</scope>
</reference>
<sequence>MIKRFRFIAAFLIFSIVIIFLIKHLISDSYDFEPDYSYPDRQETDIRNEEINFRLVTAFSKNHFREALRSCYLIGNLKETQKWNKGFMIAYLLGDLTKDLINHYQKVCPFVEIRDFQFEDYPKFVGNLKEYRWKPLIIQEMLDEFDNIFYFDTSVVFRNHTNETIK</sequence>
<proteinExistence type="predicted"/>
<dbReference type="Proteomes" id="UP000887580">
    <property type="component" value="Unplaced"/>
</dbReference>
<protein>
    <submittedName>
        <fullName evidence="2">Uncharacterized protein</fullName>
    </submittedName>
</protein>
<evidence type="ECO:0000313" key="2">
    <source>
        <dbReference type="WBParaSite" id="PS1159_v2.g11482.t1"/>
    </source>
</evidence>
<evidence type="ECO:0000313" key="1">
    <source>
        <dbReference type="Proteomes" id="UP000887580"/>
    </source>
</evidence>
<dbReference type="WBParaSite" id="PS1159_v2.g11482.t1">
    <property type="protein sequence ID" value="PS1159_v2.g11482.t1"/>
    <property type="gene ID" value="PS1159_v2.g11482"/>
</dbReference>
<organism evidence="1 2">
    <name type="scientific">Panagrolaimus sp. PS1159</name>
    <dbReference type="NCBI Taxonomy" id="55785"/>
    <lineage>
        <taxon>Eukaryota</taxon>
        <taxon>Metazoa</taxon>
        <taxon>Ecdysozoa</taxon>
        <taxon>Nematoda</taxon>
        <taxon>Chromadorea</taxon>
        <taxon>Rhabditida</taxon>
        <taxon>Tylenchina</taxon>
        <taxon>Panagrolaimomorpha</taxon>
        <taxon>Panagrolaimoidea</taxon>
        <taxon>Panagrolaimidae</taxon>
        <taxon>Panagrolaimus</taxon>
    </lineage>
</organism>
<name>A0AC35EWR1_9BILA</name>